<dbReference type="AlphaFoldDB" id="A0AAW9D766"/>
<sequence>MNQKLFARPSPTNLSIDSDEVDRLLSGARKRLASHDAAIQCERNKIDGWQHVAKQLQAAVSYLRRAEERHDRLRTISMSDGEYGSEQYWDPSHEEDLKRRETEVLANIASSEQRAQDLEKTVEFIEKDIELLETMRGLQTAAHIREALGVSA</sequence>
<reference evidence="2" key="1">
    <citation type="submission" date="2018-08" db="EMBL/GenBank/DDBJ databases">
        <title>Identification of Burkholderia cepacia strains that express a Burkholderia pseudomallei-like capsular polysaccharide.</title>
        <authorList>
            <person name="Burtnick M.N."/>
            <person name="Vongsouvath M."/>
            <person name="Newton P."/>
            <person name="Wuthiekanun V."/>
            <person name="Limmathurotsakul D."/>
            <person name="Brett P.J."/>
            <person name="Chantratita N."/>
            <person name="Dance D.A."/>
        </authorList>
    </citation>
    <scope>NUCLEOTIDE SEQUENCE</scope>
    <source>
        <strain evidence="2">SBXCC001</strain>
    </source>
</reference>
<organism evidence="2 3">
    <name type="scientific">Burkholderia thailandensis</name>
    <dbReference type="NCBI Taxonomy" id="57975"/>
    <lineage>
        <taxon>Bacteria</taxon>
        <taxon>Pseudomonadati</taxon>
        <taxon>Pseudomonadota</taxon>
        <taxon>Betaproteobacteria</taxon>
        <taxon>Burkholderiales</taxon>
        <taxon>Burkholderiaceae</taxon>
        <taxon>Burkholderia</taxon>
        <taxon>pseudomallei group</taxon>
    </lineage>
</organism>
<dbReference type="KEGG" id="btha:DR62_3125"/>
<evidence type="ECO:0000313" key="2">
    <source>
        <dbReference type="EMBL" id="MDW9257593.1"/>
    </source>
</evidence>
<evidence type="ECO:0000256" key="1">
    <source>
        <dbReference type="SAM" id="Coils"/>
    </source>
</evidence>
<keyword evidence="1" id="KW-0175">Coiled coil</keyword>
<evidence type="ECO:0000313" key="3">
    <source>
        <dbReference type="Proteomes" id="UP001272137"/>
    </source>
</evidence>
<proteinExistence type="predicted"/>
<dbReference type="Proteomes" id="UP001272137">
    <property type="component" value="Unassembled WGS sequence"/>
</dbReference>
<gene>
    <name evidence="2" type="ORF">C7S16_1073</name>
</gene>
<dbReference type="EMBL" id="QXCT01000002">
    <property type="protein sequence ID" value="MDW9257593.1"/>
    <property type="molecule type" value="Genomic_DNA"/>
</dbReference>
<protein>
    <submittedName>
        <fullName evidence="2">Uncharacterized protein</fullName>
    </submittedName>
</protein>
<accession>A0AAW9D766</accession>
<comment type="caution">
    <text evidence="2">The sequence shown here is derived from an EMBL/GenBank/DDBJ whole genome shotgun (WGS) entry which is preliminary data.</text>
</comment>
<dbReference type="RefSeq" id="WP_009904943.1">
    <property type="nucleotide sequence ID" value="NZ_CP008914.2"/>
</dbReference>
<name>A0AAW9D766_BURTH</name>
<feature type="coiled-coil region" evidence="1">
    <location>
        <begin position="108"/>
        <end position="135"/>
    </location>
</feature>